<name>A0A1Z4C4D6_9GAMM</name>
<proteinExistence type="predicted"/>
<dbReference type="Proteomes" id="UP000197019">
    <property type="component" value="Chromosome"/>
</dbReference>
<evidence type="ECO:0000313" key="1">
    <source>
        <dbReference type="EMBL" id="ASF48370.1"/>
    </source>
</evidence>
<dbReference type="RefSeq" id="WP_088621239.1">
    <property type="nucleotide sequence ID" value="NZ_CP022129.1"/>
</dbReference>
<dbReference type="AlphaFoldDB" id="A0A1Z4C4D6"/>
<dbReference type="EMBL" id="CP022129">
    <property type="protein sequence ID" value="ASF48370.1"/>
    <property type="molecule type" value="Genomic_DNA"/>
</dbReference>
<protein>
    <submittedName>
        <fullName evidence="1">Uncharacterized protein</fullName>
    </submittedName>
</protein>
<accession>A0A1Z4C4D6</accession>
<organism evidence="1 2">
    <name type="scientific">Methylovulum psychrotolerans</name>
    <dbReference type="NCBI Taxonomy" id="1704499"/>
    <lineage>
        <taxon>Bacteria</taxon>
        <taxon>Pseudomonadati</taxon>
        <taxon>Pseudomonadota</taxon>
        <taxon>Gammaproteobacteria</taxon>
        <taxon>Methylococcales</taxon>
        <taxon>Methylococcaceae</taxon>
        <taxon>Methylovulum</taxon>
    </lineage>
</organism>
<dbReference type="KEGG" id="mpsy:CEK71_21180"/>
<keyword evidence="2" id="KW-1185">Reference proteome</keyword>
<gene>
    <name evidence="1" type="ORF">CEK71_21180</name>
</gene>
<evidence type="ECO:0000313" key="2">
    <source>
        <dbReference type="Proteomes" id="UP000197019"/>
    </source>
</evidence>
<sequence>MKRNNPSNERKRGGLGRGLEVLLVDTSPVEGVAPPPAAASETTPAANASTIALQGALHVERKQLLQEAEALRILLLEFDLLVRADLH</sequence>
<reference evidence="1 2" key="1">
    <citation type="submission" date="2017-06" db="EMBL/GenBank/DDBJ databases">
        <title>Genome Sequencing of the methanotroph Methylovulum psychrotolerants str. HV10-M2 isolated from a high-altitude environment.</title>
        <authorList>
            <person name="Mateos-Rivera A."/>
        </authorList>
    </citation>
    <scope>NUCLEOTIDE SEQUENCE [LARGE SCALE GENOMIC DNA]</scope>
    <source>
        <strain evidence="1 2">HV10_M2</strain>
    </source>
</reference>